<proteinExistence type="predicted"/>
<keyword evidence="3" id="KW-1185">Reference proteome</keyword>
<dbReference type="EMBL" id="FNCH01000009">
    <property type="protein sequence ID" value="SDG64912.1"/>
    <property type="molecule type" value="Genomic_DNA"/>
</dbReference>
<accession>A0A1G7VYU0</accession>
<evidence type="ECO:0000313" key="3">
    <source>
        <dbReference type="Proteomes" id="UP000199643"/>
    </source>
</evidence>
<dbReference type="Proteomes" id="UP000199643">
    <property type="component" value="Unassembled WGS sequence"/>
</dbReference>
<protein>
    <recommendedName>
        <fullName evidence="1">Pvc16 N-terminal domain-containing protein</fullName>
    </recommendedName>
</protein>
<feature type="domain" description="Pvc16 N-terminal" evidence="1">
    <location>
        <begin position="12"/>
        <end position="171"/>
    </location>
</feature>
<dbReference type="STRING" id="405671.SAMN05421827_10922"/>
<evidence type="ECO:0000259" key="1">
    <source>
        <dbReference type="Pfam" id="PF14065"/>
    </source>
</evidence>
<dbReference type="Pfam" id="PF14065">
    <property type="entry name" value="Pvc16_N"/>
    <property type="match status" value="1"/>
</dbReference>
<name>A0A1G7VYU0_9SPHI</name>
<dbReference type="RefSeq" id="WP_090500372.1">
    <property type="nucleotide sequence ID" value="NZ_FNCH01000009.1"/>
</dbReference>
<evidence type="ECO:0000313" key="2">
    <source>
        <dbReference type="EMBL" id="SDG64912.1"/>
    </source>
</evidence>
<sequence length="189" mass="21290">MINEALQFTCDTLDQFLRNRFGLDESKVIKNTLIDSNGSIPVVNQNKIVISLINVEKETTKPFNVRNHQLSNGSYANVNPAERFNLDVLISSNFDDYSETLKFLNAVILFFQVNAVLSANSSSCMPKGLNKLEFDIEKLNYQEMNNLWSAMGAKYQPSVIYKMRLITIQGFEADGFVGAVSVMDNQVTQ</sequence>
<dbReference type="OrthoDB" id="7560784at2"/>
<gene>
    <name evidence="2" type="ORF">SAMN05421827_10922</name>
</gene>
<reference evidence="3" key="1">
    <citation type="submission" date="2016-10" db="EMBL/GenBank/DDBJ databases">
        <authorList>
            <person name="Varghese N."/>
            <person name="Submissions S."/>
        </authorList>
    </citation>
    <scope>NUCLEOTIDE SEQUENCE [LARGE SCALE GENOMIC DNA]</scope>
    <source>
        <strain evidence="3">DSM 17933</strain>
    </source>
</reference>
<dbReference type="InterPro" id="IPR025351">
    <property type="entry name" value="Pvc16_N"/>
</dbReference>
<organism evidence="2 3">
    <name type="scientific">Pedobacter terrae</name>
    <dbReference type="NCBI Taxonomy" id="405671"/>
    <lineage>
        <taxon>Bacteria</taxon>
        <taxon>Pseudomonadati</taxon>
        <taxon>Bacteroidota</taxon>
        <taxon>Sphingobacteriia</taxon>
        <taxon>Sphingobacteriales</taxon>
        <taxon>Sphingobacteriaceae</taxon>
        <taxon>Pedobacter</taxon>
    </lineage>
</organism>
<dbReference type="AlphaFoldDB" id="A0A1G7VYU0"/>